<organism evidence="2">
    <name type="scientific">hydrocarbon metagenome</name>
    <dbReference type="NCBI Taxonomy" id="938273"/>
    <lineage>
        <taxon>unclassified sequences</taxon>
        <taxon>metagenomes</taxon>
        <taxon>ecological metagenomes</taxon>
    </lineage>
</organism>
<dbReference type="AlphaFoldDB" id="A0A0W8F8N6"/>
<feature type="region of interest" description="Disordered" evidence="1">
    <location>
        <begin position="1"/>
        <end position="21"/>
    </location>
</feature>
<feature type="compositionally biased region" description="Basic and acidic residues" evidence="1">
    <location>
        <begin position="1"/>
        <end position="14"/>
    </location>
</feature>
<comment type="caution">
    <text evidence="2">The sequence shown here is derived from an EMBL/GenBank/DDBJ whole genome shotgun (WGS) entry which is preliminary data.</text>
</comment>
<gene>
    <name evidence="2" type="ORF">ASZ90_013076</name>
</gene>
<name>A0A0W8F8N6_9ZZZZ</name>
<accession>A0A0W8F8N6</accession>
<evidence type="ECO:0000256" key="1">
    <source>
        <dbReference type="SAM" id="MobiDB-lite"/>
    </source>
</evidence>
<protein>
    <submittedName>
        <fullName evidence="2">Uncharacterized protein</fullName>
    </submittedName>
</protein>
<sequence>MLESLERKDRKRPIPYESDVEKTDEEIVEGLMEIAALSLTDVLEDEPAYE</sequence>
<proteinExistence type="predicted"/>
<evidence type="ECO:0000313" key="2">
    <source>
        <dbReference type="EMBL" id="KUG17254.1"/>
    </source>
</evidence>
<reference evidence="2" key="1">
    <citation type="journal article" date="2015" name="Proc. Natl. Acad. Sci. U.S.A.">
        <title>Networks of energetic and metabolic interactions define dynamics in microbial communities.</title>
        <authorList>
            <person name="Embree M."/>
            <person name="Liu J.K."/>
            <person name="Al-Bassam M.M."/>
            <person name="Zengler K."/>
        </authorList>
    </citation>
    <scope>NUCLEOTIDE SEQUENCE</scope>
</reference>
<dbReference type="EMBL" id="LNQE01001455">
    <property type="protein sequence ID" value="KUG17254.1"/>
    <property type="molecule type" value="Genomic_DNA"/>
</dbReference>